<keyword evidence="3" id="KW-1185">Reference proteome</keyword>
<feature type="region of interest" description="Disordered" evidence="1">
    <location>
        <begin position="472"/>
        <end position="499"/>
    </location>
</feature>
<protein>
    <submittedName>
        <fullName evidence="2">Uncharacterized protein</fullName>
    </submittedName>
</protein>
<feature type="region of interest" description="Disordered" evidence="1">
    <location>
        <begin position="706"/>
        <end position="734"/>
    </location>
</feature>
<feature type="region of interest" description="Disordered" evidence="1">
    <location>
        <begin position="1"/>
        <end position="21"/>
    </location>
</feature>
<evidence type="ECO:0000313" key="3">
    <source>
        <dbReference type="Proteomes" id="UP001159363"/>
    </source>
</evidence>
<comment type="caution">
    <text evidence="2">The sequence shown here is derived from an EMBL/GenBank/DDBJ whole genome shotgun (WGS) entry which is preliminary data.</text>
</comment>
<dbReference type="Proteomes" id="UP001159363">
    <property type="component" value="Chromosome 16"/>
</dbReference>
<sequence length="1163" mass="130401">MEYRWNERARETGDPRENRPTSALVWHDSHIQKYEGDPSGETIQLACKSFRDKQVGLAMSLKCLPANHKRPVMNNLMFIGPVRYDSVPSQRHVISHQMITACEHAVQGRTEERTVYFASIVMVVWTMARPRCYIRSSDLQTFVYGHVATSRSRGHFRLLAALEPLLSSNEFTTFPGLYPLPHWPPGRTCYFNNQSWGRGGVVIRVLRPPPPPQASRAGLPVRSLPSFRMCESCRTIPLFCGFSRRSPVSPAYAFRRCSTLTSLHSIIVTSMLRAAEISSLVFDHVTSRVVMFVVALNASKQTRPGRPSAPIILRLETQQTRPLSSRHCARKTSRDGGVPSADMRLVFSLRHHGQDSPDCRTDAAMRPMATLILHKTEKCMTCIQVALEKGFQKCSFYRGQSVPKKTHRPATSPGTIPSFENLAVTRPGFETDSAWWEASSLTSQSLRPLCRMWCEPIGRSSGVGWPTCNRRGAGSRPGASDVADAQFDSRTGNSSTSNTRLHWQMTEPIINVAECSRHVRRSHRTNRTKLLHTSECDSISIETAPLEANRVRSIPGRVTPDFRKWESCQTMPFVGEFSRGSSRFPTLSFWRCSILPPHITLIGSEDLSVESRPNLFTPSLHLNHLASDVVIVDTHVGTYVRGRSESADLSIADQLLWTRHYAECARMQCANLWMALPRLQTCDVAGHSMATLAGWSLPAGVVDHNPAVSSETGDGAASLESEQSRRHGLRETGSSLERKVFPQKTLFLEGRCGQTFGLGGEKLTPLTDPIIRHCTINTSSYRYLLHLWWLSPRIPRARALVYHKANVQQPSHEREEIIIDVEITSNMEHGRSGARKEIQQVKKWKSSEEGTTQKTRHGFNVLYTCPTVFFPYWLPCMYEATTPFHWANEDSDTIKHNVRDWSADNLADRSFGMYVQSKFQGSRPVIHKGAAVAERLACSPTTLATGFNPRPDYSGFSHVRIAPDDAACRRVLSVFSRFPHHYIPALQDVYVKSIFIHSPVSDITSPAHLVDVSFLSRVLPEKYYVLLREVVTSRKGEDPTQRTGTWTHVAFISPASSAEGKSFYGAAVAERLGRSPPTKANRVQSPAGSPDIRKWESCRTMPLVGGFSRGSPVSHVPSFLRRSIFTSFTLIGSQDLAVKSRRIFFTHFTHPNLLVHVLHVATQ</sequence>
<evidence type="ECO:0000256" key="1">
    <source>
        <dbReference type="SAM" id="MobiDB-lite"/>
    </source>
</evidence>
<dbReference type="EMBL" id="JARBHB010000017">
    <property type="protein sequence ID" value="KAJ8866176.1"/>
    <property type="molecule type" value="Genomic_DNA"/>
</dbReference>
<reference evidence="2 3" key="1">
    <citation type="submission" date="2023-02" db="EMBL/GenBank/DDBJ databases">
        <title>LHISI_Scaffold_Assembly.</title>
        <authorList>
            <person name="Stuart O.P."/>
            <person name="Cleave R."/>
            <person name="Magrath M.J.L."/>
            <person name="Mikheyev A.S."/>
        </authorList>
    </citation>
    <scope>NUCLEOTIDE SEQUENCE [LARGE SCALE GENOMIC DNA]</scope>
    <source>
        <strain evidence="2">Daus_M_001</strain>
        <tissue evidence="2">Leg muscle</tissue>
    </source>
</reference>
<gene>
    <name evidence="2" type="ORF">PR048_033700</name>
</gene>
<accession>A0ABQ9G577</accession>
<proteinExistence type="predicted"/>
<organism evidence="2 3">
    <name type="scientific">Dryococelus australis</name>
    <dbReference type="NCBI Taxonomy" id="614101"/>
    <lineage>
        <taxon>Eukaryota</taxon>
        <taxon>Metazoa</taxon>
        <taxon>Ecdysozoa</taxon>
        <taxon>Arthropoda</taxon>
        <taxon>Hexapoda</taxon>
        <taxon>Insecta</taxon>
        <taxon>Pterygota</taxon>
        <taxon>Neoptera</taxon>
        <taxon>Polyneoptera</taxon>
        <taxon>Phasmatodea</taxon>
        <taxon>Verophasmatodea</taxon>
        <taxon>Anareolatae</taxon>
        <taxon>Phasmatidae</taxon>
        <taxon>Eurycanthinae</taxon>
        <taxon>Dryococelus</taxon>
    </lineage>
</organism>
<feature type="non-terminal residue" evidence="2">
    <location>
        <position position="1163"/>
    </location>
</feature>
<feature type="compositionally biased region" description="Basic and acidic residues" evidence="1">
    <location>
        <begin position="1"/>
        <end position="19"/>
    </location>
</feature>
<feature type="compositionally biased region" description="Low complexity" evidence="1">
    <location>
        <begin position="489"/>
        <end position="499"/>
    </location>
</feature>
<evidence type="ECO:0000313" key="2">
    <source>
        <dbReference type="EMBL" id="KAJ8866176.1"/>
    </source>
</evidence>
<name>A0ABQ9G577_9NEOP</name>